<comment type="caution">
    <text evidence="4">The sequence shown here is derived from an EMBL/GenBank/DDBJ whole genome shotgun (WGS) entry which is preliminary data.</text>
</comment>
<evidence type="ECO:0000313" key="5">
    <source>
        <dbReference type="Proteomes" id="UP001373714"/>
    </source>
</evidence>
<proteinExistence type="predicted"/>
<feature type="compositionally biased region" description="Low complexity" evidence="2">
    <location>
        <begin position="754"/>
        <end position="768"/>
    </location>
</feature>
<reference evidence="4 5" key="1">
    <citation type="submission" date="2019-10" db="EMBL/GenBank/DDBJ databases">
        <authorList>
            <person name="Palmer J.M."/>
        </authorList>
    </citation>
    <scope>NUCLEOTIDE SEQUENCE [LARGE SCALE GENOMIC DNA]</scope>
    <source>
        <strain evidence="4 5">TWF730</strain>
    </source>
</reference>
<evidence type="ECO:0000259" key="3">
    <source>
        <dbReference type="Pfam" id="PF24883"/>
    </source>
</evidence>
<evidence type="ECO:0000256" key="2">
    <source>
        <dbReference type="SAM" id="MobiDB-lite"/>
    </source>
</evidence>
<dbReference type="Gene3D" id="3.40.50.300">
    <property type="entry name" value="P-loop containing nucleotide triphosphate hydrolases"/>
    <property type="match status" value="1"/>
</dbReference>
<dbReference type="PANTHER" id="PTHR10039">
    <property type="entry name" value="AMELOGENIN"/>
    <property type="match status" value="1"/>
</dbReference>
<feature type="domain" description="Nephrocystin 3-like N-terminal" evidence="3">
    <location>
        <begin position="15"/>
        <end position="192"/>
    </location>
</feature>
<dbReference type="SUPFAM" id="SSF52540">
    <property type="entry name" value="P-loop containing nucleoside triphosphate hydrolases"/>
    <property type="match status" value="1"/>
</dbReference>
<sequence length="1317" mass="149400">MLKSKYCKTASGCKGAGEWIRDEEQFQNWISDQPTNRVLWVYGEHGVGKSVLCALTIEHMTKIYGELSVIYVFIHKTKRVTTNQLLLQLANQLLNSIPSDITEVPECLKGFLQLNKFDTTMITGLICSLLLFRSSRCNGAPTYIFVDGLDEREYFDASIEEESTQTENRSFIQTLVDISTIPSASIRLWFSSQPIGIITECFKELGTPSIEITTEKTMSDVLEYLKSAIPKSIDSGSVDVKVDYWVTVIKKMLNSDTTFLWAYSTYKDLEQVRDEDSVRKVLKSVPTTVNEQYELTMTKIQRKPREGANIRKSELPIWKIVLSMLVFAYRPLRLFELMEGVAILRTKDSENIENRPHPRDILDACMSLTILLPDEDTAISSIEDEAMESSIVMLCHGTVRKFLKERSDLTRGQNKNSSSEEFVSSKIMGECCIRYFLQARFRILLEKVGKDGALLTGGVPREHINANSLIFYAAKYWHRHFDTGIVVTEQQGNLEPQMPTQEDINIVIRFLESPNFVTCVQVQSLCVEGHFLQSYDTITDRATKRRRVLPNWFLRCRKDLYCQFEEFISEWGELLQSGSSEHANGELDRCLWQALGDGNFLSKRNSRASPELLVNIWDITDLNTPCFKTPTTLERRNSWKSSYKMPQRHIPIKIDPKTENIDHYGGCISRNFPIIPSLRCVVPPDVIAVFHDKGESLVRIGSSFFRISASEGTAGSSKASKANSYPLVGPWEDLRFQGRYLVASRRRGAARDPSSQNSSCSNSLFDSDSGIEGTDCTSSGDETWDDDASTDFSASERTFDSESRGVCAADDESDNFSDIDHCQEDSTDSDISYAGSETGDLNSGFESDFDCEDSRQLYADLNLESLESDEDEGWENPCSERLDAKAGNLPRCTNSTPQPHKRLSFRDNIPNEALATFPDNIQRIVIAEPHQECFCMIEGCDEKILQCWYYCPTCSSEGCSYRICYECEKAGHWCLNIGHQLYNMFNGKAVGVIAKNQFTPRNRLDVFDTTGPQLKRVFSFQQKPKTMLYESPPAIHPKYPLVVWALCGREMLFVDIQSNARRRHCIETPDIKGVPICSNLSFSRCGAFLRVANIGVIVKDTPLLKTTDHMSENARTAFGVKPRLCLILRVVVMKLFEEKPLRQPKKVMDVSVNLGCCEKPLIKQLPFTFTWSDEQLYVAVSSSRLRVYRVDLSNNTDTNVPPVGQASQSEVPDKSYLVKTLKEVIFLPRSARNRRVQFRPLDQPEKLSMVIIGPRPHQKDAESIALYLSDLDLGGWVTLKERELAEAELFSCHFKDMHEDFDAAEDCDIVPMAHDKW</sequence>
<accession>A0AAV9VL89</accession>
<dbReference type="Pfam" id="PF24883">
    <property type="entry name" value="NPHP3_N"/>
    <property type="match status" value="1"/>
</dbReference>
<feature type="region of interest" description="Disordered" evidence="2">
    <location>
        <begin position="747"/>
        <end position="838"/>
    </location>
</feature>
<evidence type="ECO:0000256" key="1">
    <source>
        <dbReference type="ARBA" id="ARBA00022737"/>
    </source>
</evidence>
<gene>
    <name evidence="4" type="ORF">TWF730_000342</name>
</gene>
<evidence type="ECO:0000313" key="4">
    <source>
        <dbReference type="EMBL" id="KAK6362889.1"/>
    </source>
</evidence>
<organism evidence="4 5">
    <name type="scientific">Orbilia blumenaviensis</name>
    <dbReference type="NCBI Taxonomy" id="1796055"/>
    <lineage>
        <taxon>Eukaryota</taxon>
        <taxon>Fungi</taxon>
        <taxon>Dikarya</taxon>
        <taxon>Ascomycota</taxon>
        <taxon>Pezizomycotina</taxon>
        <taxon>Orbiliomycetes</taxon>
        <taxon>Orbiliales</taxon>
        <taxon>Orbiliaceae</taxon>
        <taxon>Orbilia</taxon>
    </lineage>
</organism>
<name>A0AAV9VL89_9PEZI</name>
<dbReference type="Proteomes" id="UP001373714">
    <property type="component" value="Unassembled WGS sequence"/>
</dbReference>
<protein>
    <recommendedName>
        <fullName evidence="3">Nephrocystin 3-like N-terminal domain-containing protein</fullName>
    </recommendedName>
</protein>
<keyword evidence="1" id="KW-0677">Repeat</keyword>
<dbReference type="PANTHER" id="PTHR10039:SF14">
    <property type="entry name" value="NACHT DOMAIN-CONTAINING PROTEIN"/>
    <property type="match status" value="1"/>
</dbReference>
<dbReference type="EMBL" id="JAVHNS010000001">
    <property type="protein sequence ID" value="KAK6362889.1"/>
    <property type="molecule type" value="Genomic_DNA"/>
</dbReference>
<dbReference type="InterPro" id="IPR056884">
    <property type="entry name" value="NPHP3-like_N"/>
</dbReference>
<keyword evidence="5" id="KW-1185">Reference proteome</keyword>
<dbReference type="InterPro" id="IPR027417">
    <property type="entry name" value="P-loop_NTPase"/>
</dbReference>